<dbReference type="GO" id="GO:0005634">
    <property type="term" value="C:nucleus"/>
    <property type="evidence" value="ECO:0007669"/>
    <property type="project" value="InterPro"/>
</dbReference>
<feature type="compositionally biased region" description="Basic and acidic residues" evidence="1">
    <location>
        <begin position="1"/>
        <end position="17"/>
    </location>
</feature>
<protein>
    <submittedName>
        <fullName evidence="2">Uncharacterized protein</fullName>
    </submittedName>
</protein>
<sequence>MSSILKRGESTTSNEKRLPKKKKKEINYVHCFGNEENEFLDALTLGTSIMELLNHLLYVRSQVPMPLVMLSQMMDRKKQTVNKNPLIATKATKKETSVHNLSLITKSIRKLFALHPVRKIALILGSTTISPKETFLIRLDSELTDICQNKHSMDRPNGSIVRRFLRGFVTNEALNDLQSIRPQSIHILFSLDDFYELDEDLGSIFIPKANYRVPSRGVIHHIDVCLNELGAEDNFLDELSLDSGHWYAANLTAKGFREN</sequence>
<name>A0A7M5UMG5_9CNID</name>
<evidence type="ECO:0000313" key="3">
    <source>
        <dbReference type="Proteomes" id="UP000594262"/>
    </source>
</evidence>
<accession>A0A7M5UMG5</accession>
<organism evidence="2 3">
    <name type="scientific">Clytia hemisphaerica</name>
    <dbReference type="NCBI Taxonomy" id="252671"/>
    <lineage>
        <taxon>Eukaryota</taxon>
        <taxon>Metazoa</taxon>
        <taxon>Cnidaria</taxon>
        <taxon>Hydrozoa</taxon>
        <taxon>Hydroidolina</taxon>
        <taxon>Leptothecata</taxon>
        <taxon>Obeliida</taxon>
        <taxon>Clytiidae</taxon>
        <taxon>Clytia</taxon>
    </lineage>
</organism>
<dbReference type="AlphaFoldDB" id="A0A7M5UMG5"/>
<dbReference type="PANTHER" id="PTHR15681">
    <property type="entry name" value="MAD2L1-BINDING PROTEIN"/>
    <property type="match status" value="1"/>
</dbReference>
<proteinExistence type="predicted"/>
<keyword evidence="3" id="KW-1185">Reference proteome</keyword>
<dbReference type="InterPro" id="IPR009511">
    <property type="entry name" value="MAD1/Cdc20-bound-Mad2-bd"/>
</dbReference>
<dbReference type="GO" id="GO:0007096">
    <property type="term" value="P:regulation of exit from mitosis"/>
    <property type="evidence" value="ECO:0007669"/>
    <property type="project" value="InterPro"/>
</dbReference>
<dbReference type="InterPro" id="IPR053729">
    <property type="entry name" value="MAD2L1BP_domain_sf"/>
</dbReference>
<dbReference type="EnsemblMetazoa" id="CLYHEMT012323.1">
    <property type="protein sequence ID" value="CLYHEMP012323.1"/>
    <property type="gene ID" value="CLYHEMG012323"/>
</dbReference>
<dbReference type="OrthoDB" id="6334764at2759"/>
<feature type="region of interest" description="Disordered" evidence="1">
    <location>
        <begin position="1"/>
        <end position="20"/>
    </location>
</feature>
<evidence type="ECO:0000256" key="1">
    <source>
        <dbReference type="SAM" id="MobiDB-lite"/>
    </source>
</evidence>
<reference evidence="2" key="1">
    <citation type="submission" date="2021-01" db="UniProtKB">
        <authorList>
            <consortium name="EnsemblMetazoa"/>
        </authorList>
    </citation>
    <scope>IDENTIFICATION</scope>
</reference>
<dbReference type="Pfam" id="PF06581">
    <property type="entry name" value="p31comet"/>
    <property type="match status" value="1"/>
</dbReference>
<dbReference type="PANTHER" id="PTHR15681:SF1">
    <property type="entry name" value="MAD2L1-BINDING PROTEIN"/>
    <property type="match status" value="1"/>
</dbReference>
<dbReference type="Proteomes" id="UP000594262">
    <property type="component" value="Unplaced"/>
</dbReference>
<evidence type="ECO:0000313" key="2">
    <source>
        <dbReference type="EnsemblMetazoa" id="CLYHEMP012323.1"/>
    </source>
</evidence>
<dbReference type="Gene3D" id="3.30.900.20">
    <property type="match status" value="1"/>
</dbReference>